<evidence type="ECO:0000313" key="1">
    <source>
        <dbReference type="EMBL" id="TVU11323.1"/>
    </source>
</evidence>
<sequence length="62" mass="7189">MLGWMTYQVVTKPGVLELNCRRPQSLTKSQYNCKHCRHILPKVHNMVMSPSSNHLLAHCQDK</sequence>
<dbReference type="Gramene" id="TVU11323">
    <property type="protein sequence ID" value="TVU11323"/>
    <property type="gene ID" value="EJB05_44901"/>
</dbReference>
<accession>A0A5J9TIU1</accession>
<dbReference type="EMBL" id="RWGY01000039">
    <property type="protein sequence ID" value="TVU11323.1"/>
    <property type="molecule type" value="Genomic_DNA"/>
</dbReference>
<evidence type="ECO:0000313" key="2">
    <source>
        <dbReference type="Proteomes" id="UP000324897"/>
    </source>
</evidence>
<comment type="caution">
    <text evidence="1">The sequence shown here is derived from an EMBL/GenBank/DDBJ whole genome shotgun (WGS) entry which is preliminary data.</text>
</comment>
<keyword evidence="2" id="KW-1185">Reference proteome</keyword>
<proteinExistence type="predicted"/>
<name>A0A5J9TIU1_9POAL</name>
<dbReference type="Proteomes" id="UP000324897">
    <property type="component" value="Chromosome 3"/>
</dbReference>
<gene>
    <name evidence="1" type="ORF">EJB05_44901</name>
</gene>
<protein>
    <submittedName>
        <fullName evidence="1">Uncharacterized protein</fullName>
    </submittedName>
</protein>
<organism evidence="1 2">
    <name type="scientific">Eragrostis curvula</name>
    <name type="common">weeping love grass</name>
    <dbReference type="NCBI Taxonomy" id="38414"/>
    <lineage>
        <taxon>Eukaryota</taxon>
        <taxon>Viridiplantae</taxon>
        <taxon>Streptophyta</taxon>
        <taxon>Embryophyta</taxon>
        <taxon>Tracheophyta</taxon>
        <taxon>Spermatophyta</taxon>
        <taxon>Magnoliopsida</taxon>
        <taxon>Liliopsida</taxon>
        <taxon>Poales</taxon>
        <taxon>Poaceae</taxon>
        <taxon>PACMAD clade</taxon>
        <taxon>Chloridoideae</taxon>
        <taxon>Eragrostideae</taxon>
        <taxon>Eragrostidinae</taxon>
        <taxon>Eragrostis</taxon>
    </lineage>
</organism>
<dbReference type="AlphaFoldDB" id="A0A5J9TIU1"/>
<feature type="non-terminal residue" evidence="1">
    <location>
        <position position="62"/>
    </location>
</feature>
<reference evidence="1 2" key="1">
    <citation type="journal article" date="2019" name="Sci. Rep.">
        <title>A high-quality genome of Eragrostis curvula grass provides insights into Poaceae evolution and supports new strategies to enhance forage quality.</title>
        <authorList>
            <person name="Carballo J."/>
            <person name="Santos B.A.C.M."/>
            <person name="Zappacosta D."/>
            <person name="Garbus I."/>
            <person name="Selva J.P."/>
            <person name="Gallo C.A."/>
            <person name="Diaz A."/>
            <person name="Albertini E."/>
            <person name="Caccamo M."/>
            <person name="Echenique V."/>
        </authorList>
    </citation>
    <scope>NUCLEOTIDE SEQUENCE [LARGE SCALE GENOMIC DNA]</scope>
    <source>
        <strain evidence="2">cv. Victoria</strain>
        <tissue evidence="1">Leaf</tissue>
    </source>
</reference>
<feature type="non-terminal residue" evidence="1">
    <location>
        <position position="1"/>
    </location>
</feature>